<dbReference type="WBParaSite" id="ES5_v2.g21309.t1">
    <property type="protein sequence ID" value="ES5_v2.g21309.t1"/>
    <property type="gene ID" value="ES5_v2.g21309"/>
</dbReference>
<evidence type="ECO:0000313" key="1">
    <source>
        <dbReference type="Proteomes" id="UP000887579"/>
    </source>
</evidence>
<protein>
    <submittedName>
        <fullName evidence="2">Uncharacterized protein</fullName>
    </submittedName>
</protein>
<organism evidence="1 2">
    <name type="scientific">Panagrolaimus sp. ES5</name>
    <dbReference type="NCBI Taxonomy" id="591445"/>
    <lineage>
        <taxon>Eukaryota</taxon>
        <taxon>Metazoa</taxon>
        <taxon>Ecdysozoa</taxon>
        <taxon>Nematoda</taxon>
        <taxon>Chromadorea</taxon>
        <taxon>Rhabditida</taxon>
        <taxon>Tylenchina</taxon>
        <taxon>Panagrolaimomorpha</taxon>
        <taxon>Panagrolaimoidea</taxon>
        <taxon>Panagrolaimidae</taxon>
        <taxon>Panagrolaimus</taxon>
    </lineage>
</organism>
<sequence length="742" mass="79882">MLFHRNFLFLVYCIPLVLVVVGVDEYPPFPVLKVQLVDKRSPVTFASYRFEDVTPKHGVEEIKMKLKMDRPRSTHEKVLCICMYTNDPFYDNQNKLECSEQSRICFYGVHNCFGKTKGYDVCYYDEIQDNNSNKRHVEYKIVVKKDKVQVTNEAQELPAEFEIANISPITRQKFPEIKIALVAFYDNDHGINDCNDFGNPNCLHTDALYFETKQNGPARGNFPPENGGNVVTAAITSTGLNEPIILTSPSSPSSTTEETAAAGLTALYVCIGIIVAIVILIILLCVLRCYQGIWCCGLFCFKKEESEEENPRKKYKFTSSKEVNKGSGSNDNKQGGEEGKGGGGGKNGEEAVLQKSADLKVSFEGREFLQKTQPTQTTLTEDQQKKPAEEVAAAAEKKEEKKDEKTSKSSSTPNMLLLATKEEDTQSEGQIPSKRKTKVEKYNKEPAPTKNITQDPGAPATKGMATGKAATTKVMTGVQRTEAAKTGLPKSETDLVTDEKAPAAATKGVSATQGDKTTAAKGTTQVAPTQTYVGTQTTQGGATTAAGGRTKKTQETGMVTGIGKTARLTGATQIPTADTNETQNPTGATKTKPTQFATGATQKLTTGTTQAATGTTQRGTTMATGKTQMGTNPTQARTSGTRQTGETQNPEEADIDFTQIPGTAATRGSGTGGTRPTQFPSDADADPTQNPTAFTGGGGSEERAKTSKTQLGTTAGTNQTQAGTSKTRTRDTQKQTNRTDAM</sequence>
<name>A0AC34FVA1_9BILA</name>
<accession>A0AC34FVA1</accession>
<reference evidence="2" key="1">
    <citation type="submission" date="2022-11" db="UniProtKB">
        <authorList>
            <consortium name="WormBaseParasite"/>
        </authorList>
    </citation>
    <scope>IDENTIFICATION</scope>
</reference>
<dbReference type="Proteomes" id="UP000887579">
    <property type="component" value="Unplaced"/>
</dbReference>
<evidence type="ECO:0000313" key="2">
    <source>
        <dbReference type="WBParaSite" id="ES5_v2.g21309.t1"/>
    </source>
</evidence>
<proteinExistence type="predicted"/>